<dbReference type="PANTHER" id="PTHR42898">
    <property type="entry name" value="TROPINONE REDUCTASE"/>
    <property type="match status" value="1"/>
</dbReference>
<dbReference type="PANTHER" id="PTHR42898:SF101">
    <property type="entry name" value="ENOYL-(ACYL CARRIER) REDUCTASE"/>
    <property type="match status" value="1"/>
</dbReference>
<sequence>MAEPKNYTNHEMRWNLDGKTALVTGGSRGIGHAIVEELAKFGAIVHTCCRKESELEKCLEEWKKKGFKVTGSVCDVSQRDQREKLIEHVSSIFQGKLNILVNNAGVLIRKKSIEFNDEDISTLLGTNFVSGFHISQLSHPLFKASGNGSIVFISSIAGAMAISDCAIYGATKGAMNQVTRNLACEWAKDNIRVNTVAPGFTRTDMLGSFSEPGDKEGILGELVDRNPIKRKAEPSDISSVVAFLCFSAASYVTGQVIYVDVIVLITCTGAINQMTKNLACEWVKDNIRVNTVAPGLTRTSINVTISL</sequence>
<dbReference type="Pfam" id="PF13561">
    <property type="entry name" value="adh_short_C2"/>
    <property type="match status" value="1"/>
</dbReference>
<comment type="caution">
    <text evidence="4">The sequence shown here is derived from an EMBL/GenBank/DDBJ whole genome shotgun (WGS) entry which is preliminary data.</text>
</comment>
<keyword evidence="2" id="KW-0560">Oxidoreductase</keyword>
<evidence type="ECO:0000313" key="5">
    <source>
        <dbReference type="Proteomes" id="UP000583929"/>
    </source>
</evidence>
<dbReference type="SUPFAM" id="SSF51735">
    <property type="entry name" value="NAD(P)-binding Rossmann-fold domains"/>
    <property type="match status" value="2"/>
</dbReference>
<comment type="similarity">
    <text evidence="3">Belongs to the short-chain dehydrogenases/reductases (SDR) family. SDR65C subfamily.</text>
</comment>
<protein>
    <submittedName>
        <fullName evidence="4">Uncharacterized protein</fullName>
    </submittedName>
</protein>
<dbReference type="EMBL" id="JAATIQ010000012">
    <property type="protein sequence ID" value="KAF4401670.1"/>
    <property type="molecule type" value="Genomic_DNA"/>
</dbReference>
<keyword evidence="5" id="KW-1185">Reference proteome</keyword>
<dbReference type="PROSITE" id="PS00061">
    <property type="entry name" value="ADH_SHORT"/>
    <property type="match status" value="1"/>
</dbReference>
<dbReference type="PRINTS" id="PR00081">
    <property type="entry name" value="GDHRDH"/>
</dbReference>
<reference evidence="4 5" key="1">
    <citation type="journal article" date="2020" name="bioRxiv">
        <title>Sequence and annotation of 42 cannabis genomes reveals extensive copy number variation in cannabinoid synthesis and pathogen resistance genes.</title>
        <authorList>
            <person name="Mckernan K.J."/>
            <person name="Helbert Y."/>
            <person name="Kane L.T."/>
            <person name="Ebling H."/>
            <person name="Zhang L."/>
            <person name="Liu B."/>
            <person name="Eaton Z."/>
            <person name="Mclaughlin S."/>
            <person name="Kingan S."/>
            <person name="Baybayan P."/>
            <person name="Concepcion G."/>
            <person name="Jordan M."/>
            <person name="Riva A."/>
            <person name="Barbazuk W."/>
            <person name="Harkins T."/>
        </authorList>
    </citation>
    <scope>NUCLEOTIDE SEQUENCE [LARGE SCALE GENOMIC DNA]</scope>
    <source>
        <strain evidence="5">cv. Jamaican Lion 4</strain>
        <tissue evidence="4">Leaf</tissue>
    </source>
</reference>
<dbReference type="InterPro" id="IPR045000">
    <property type="entry name" value="TR"/>
</dbReference>
<dbReference type="InterPro" id="IPR020904">
    <property type="entry name" value="Sc_DH/Rdtase_CS"/>
</dbReference>
<dbReference type="AlphaFoldDB" id="A0A7J6I4T8"/>
<dbReference type="FunFam" id="3.40.50.720:FF:000084">
    <property type="entry name" value="Short-chain dehydrogenase reductase"/>
    <property type="match status" value="1"/>
</dbReference>
<name>A0A7J6I4T8_CANSA</name>
<dbReference type="InterPro" id="IPR036291">
    <property type="entry name" value="NAD(P)-bd_dom_sf"/>
</dbReference>
<dbReference type="Proteomes" id="UP000583929">
    <property type="component" value="Unassembled WGS sequence"/>
</dbReference>
<proteinExistence type="inferred from homology"/>
<keyword evidence="1" id="KW-0521">NADP</keyword>
<dbReference type="Gene3D" id="3.40.50.720">
    <property type="entry name" value="NAD(P)-binding Rossmann-like Domain"/>
    <property type="match status" value="2"/>
</dbReference>
<evidence type="ECO:0000256" key="3">
    <source>
        <dbReference type="ARBA" id="ARBA00025714"/>
    </source>
</evidence>
<dbReference type="GO" id="GO:0016491">
    <property type="term" value="F:oxidoreductase activity"/>
    <property type="evidence" value="ECO:0007669"/>
    <property type="project" value="UniProtKB-KW"/>
</dbReference>
<dbReference type="PRINTS" id="PR00080">
    <property type="entry name" value="SDRFAMILY"/>
</dbReference>
<organism evidence="4 5">
    <name type="scientific">Cannabis sativa</name>
    <name type="common">Hemp</name>
    <name type="synonym">Marijuana</name>
    <dbReference type="NCBI Taxonomy" id="3483"/>
    <lineage>
        <taxon>Eukaryota</taxon>
        <taxon>Viridiplantae</taxon>
        <taxon>Streptophyta</taxon>
        <taxon>Embryophyta</taxon>
        <taxon>Tracheophyta</taxon>
        <taxon>Spermatophyta</taxon>
        <taxon>Magnoliopsida</taxon>
        <taxon>eudicotyledons</taxon>
        <taxon>Gunneridae</taxon>
        <taxon>Pentapetalae</taxon>
        <taxon>rosids</taxon>
        <taxon>fabids</taxon>
        <taxon>Rosales</taxon>
        <taxon>Cannabaceae</taxon>
        <taxon>Cannabis</taxon>
    </lineage>
</organism>
<accession>A0A7J6I4T8</accession>
<evidence type="ECO:0000256" key="2">
    <source>
        <dbReference type="ARBA" id="ARBA00023002"/>
    </source>
</evidence>
<gene>
    <name evidence="4" type="ORF">G4B88_001864</name>
</gene>
<dbReference type="InterPro" id="IPR002347">
    <property type="entry name" value="SDR_fam"/>
</dbReference>
<evidence type="ECO:0000313" key="4">
    <source>
        <dbReference type="EMBL" id="KAF4401670.1"/>
    </source>
</evidence>
<evidence type="ECO:0000256" key="1">
    <source>
        <dbReference type="ARBA" id="ARBA00022857"/>
    </source>
</evidence>
<dbReference type="Pfam" id="PF00106">
    <property type="entry name" value="adh_short"/>
    <property type="match status" value="1"/>
</dbReference>